<proteinExistence type="predicted"/>
<dbReference type="Proteomes" id="UP000199017">
    <property type="component" value="Unassembled WGS sequence"/>
</dbReference>
<organism evidence="2 3">
    <name type="scientific">Alteribacillus bidgolensis</name>
    <dbReference type="NCBI Taxonomy" id="930129"/>
    <lineage>
        <taxon>Bacteria</taxon>
        <taxon>Bacillati</taxon>
        <taxon>Bacillota</taxon>
        <taxon>Bacilli</taxon>
        <taxon>Bacillales</taxon>
        <taxon>Bacillaceae</taxon>
        <taxon>Alteribacillus</taxon>
    </lineage>
</organism>
<keyword evidence="1" id="KW-0812">Transmembrane</keyword>
<keyword evidence="3" id="KW-1185">Reference proteome</keyword>
<evidence type="ECO:0000256" key="1">
    <source>
        <dbReference type="SAM" id="Phobius"/>
    </source>
</evidence>
<name>A0A1G8J6J3_9BACI</name>
<sequence>MKTQGQADVFEEVAEPLFGLGSLFQSFKFFRSNSFKTSRFFLRLCFSLFFMIYPPSGKVSLLGKTSTFKLLPVRCTIIPHLLFDKIGRIVLYLYTYEYFYTCASFFHKYFLRIHFPVTNIIFLMCFLHL</sequence>
<dbReference type="EMBL" id="FNDU01000006">
    <property type="protein sequence ID" value="SDI26796.1"/>
    <property type="molecule type" value="Genomic_DNA"/>
</dbReference>
<evidence type="ECO:0000313" key="3">
    <source>
        <dbReference type="Proteomes" id="UP000199017"/>
    </source>
</evidence>
<accession>A0A1G8J6J3</accession>
<protein>
    <submittedName>
        <fullName evidence="2">Uncharacterized protein</fullName>
    </submittedName>
</protein>
<keyword evidence="1" id="KW-0472">Membrane</keyword>
<feature type="transmembrane region" description="Helical" evidence="1">
    <location>
        <begin position="40"/>
        <end position="56"/>
    </location>
</feature>
<evidence type="ECO:0000313" key="2">
    <source>
        <dbReference type="EMBL" id="SDI26796.1"/>
    </source>
</evidence>
<gene>
    <name evidence="2" type="ORF">SAMN05216352_10664</name>
</gene>
<keyword evidence="1" id="KW-1133">Transmembrane helix</keyword>
<dbReference type="AlphaFoldDB" id="A0A1G8J6J3"/>
<reference evidence="2 3" key="1">
    <citation type="submission" date="2016-10" db="EMBL/GenBank/DDBJ databases">
        <authorList>
            <person name="de Groot N.N."/>
        </authorList>
    </citation>
    <scope>NUCLEOTIDE SEQUENCE [LARGE SCALE GENOMIC DNA]</scope>
    <source>
        <strain evidence="3">P4B,CCM 7963,CECT 7998,DSM 25260,IBRC-M 10614,KCTC 13821</strain>
    </source>
</reference>